<evidence type="ECO:0000256" key="1">
    <source>
        <dbReference type="ARBA" id="ARBA00001946"/>
    </source>
</evidence>
<name>A0A2V3UI61_9HYPH</name>
<dbReference type="SFLD" id="SFLDS00001">
    <property type="entry name" value="Enolase"/>
    <property type="match status" value="1"/>
</dbReference>
<dbReference type="InterPro" id="IPR013342">
    <property type="entry name" value="Mandelate_racemase_C"/>
</dbReference>
<feature type="domain" description="Mandelate racemase/muconate lactonizing enzyme C-terminal" evidence="4">
    <location>
        <begin position="143"/>
        <end position="240"/>
    </location>
</feature>
<sequence>MKISEVEVRCCRRLPDAFDAGAFRTGDFSAFQFLAVTMKTDEGLSATTFGFAGRSAEGAGKLIADTLRPFMLGRDPRDRERAWHEFRTADRWWGHLPIYGYGPFDTLQWLLSAEAAGQPLYKYIGAYRDDVPVYGSSMILAKPEDYAKEALRAKAEGLKAYKLHTPGKDLEEDLEAHRLVREAVGPDFTLMSDPVSTFNLEQAIRFGRALEALGYYWYEEPLYDEDVHALRELTRTLEIPLVGTEVLAKHPYSIAECIATRVVDRVRADVSWTGGVTGVMKTARLAEAFGVNCEIHTSIFHPAEIVNLHCCAAVKNCDFFELLYPVEGFAFGLKDPLPIENGVAKLPSRAGLGVDLDWDDIDRCTVAIV</sequence>
<dbReference type="AlphaFoldDB" id="A0A2V3UI61"/>
<organism evidence="5 6">
    <name type="scientific">Chelatococcus asaccharovorans</name>
    <dbReference type="NCBI Taxonomy" id="28210"/>
    <lineage>
        <taxon>Bacteria</taxon>
        <taxon>Pseudomonadati</taxon>
        <taxon>Pseudomonadota</taxon>
        <taxon>Alphaproteobacteria</taxon>
        <taxon>Hyphomicrobiales</taxon>
        <taxon>Chelatococcaceae</taxon>
        <taxon>Chelatococcus</taxon>
    </lineage>
</organism>
<keyword evidence="3" id="KW-0460">Magnesium</keyword>
<dbReference type="Proteomes" id="UP000248021">
    <property type="component" value="Unassembled WGS sequence"/>
</dbReference>
<dbReference type="RefSeq" id="WP_110372582.1">
    <property type="nucleotide sequence ID" value="NZ_JAHBRY010000001.1"/>
</dbReference>
<dbReference type="GO" id="GO:0016836">
    <property type="term" value="F:hydro-lyase activity"/>
    <property type="evidence" value="ECO:0007669"/>
    <property type="project" value="TreeGrafter"/>
</dbReference>
<dbReference type="PANTHER" id="PTHR13794:SF58">
    <property type="entry name" value="MITOCHONDRIAL ENOLASE SUPERFAMILY MEMBER 1"/>
    <property type="match status" value="1"/>
</dbReference>
<dbReference type="InterPro" id="IPR029017">
    <property type="entry name" value="Enolase-like_N"/>
</dbReference>
<evidence type="ECO:0000313" key="5">
    <source>
        <dbReference type="EMBL" id="PXW64507.1"/>
    </source>
</evidence>
<dbReference type="Gene3D" id="3.30.390.10">
    <property type="entry name" value="Enolase-like, N-terminal domain"/>
    <property type="match status" value="1"/>
</dbReference>
<evidence type="ECO:0000256" key="2">
    <source>
        <dbReference type="ARBA" id="ARBA00022723"/>
    </source>
</evidence>
<dbReference type="InterPro" id="IPR046945">
    <property type="entry name" value="RHMD-like"/>
</dbReference>
<keyword evidence="2" id="KW-0479">Metal-binding</keyword>
<dbReference type="SFLD" id="SFLDG00179">
    <property type="entry name" value="mandelate_racemase"/>
    <property type="match status" value="1"/>
</dbReference>
<gene>
    <name evidence="5" type="ORF">C7450_101262</name>
</gene>
<protein>
    <submittedName>
        <fullName evidence="5">L-alanine-DL-glutamate epimerase-like enolase superfamily enzyme</fullName>
    </submittedName>
</protein>
<comment type="cofactor">
    <cofactor evidence="1">
        <name>Mg(2+)</name>
        <dbReference type="ChEBI" id="CHEBI:18420"/>
    </cofactor>
</comment>
<dbReference type="Pfam" id="PF13378">
    <property type="entry name" value="MR_MLE_C"/>
    <property type="match status" value="1"/>
</dbReference>
<evidence type="ECO:0000256" key="3">
    <source>
        <dbReference type="ARBA" id="ARBA00022842"/>
    </source>
</evidence>
<dbReference type="GO" id="GO:0016052">
    <property type="term" value="P:carbohydrate catabolic process"/>
    <property type="evidence" value="ECO:0007669"/>
    <property type="project" value="TreeGrafter"/>
</dbReference>
<dbReference type="SUPFAM" id="SSF51604">
    <property type="entry name" value="Enolase C-terminal domain-like"/>
    <property type="match status" value="1"/>
</dbReference>
<comment type="caution">
    <text evidence="5">The sequence shown here is derived from an EMBL/GenBank/DDBJ whole genome shotgun (WGS) entry which is preliminary data.</text>
</comment>
<dbReference type="PANTHER" id="PTHR13794">
    <property type="entry name" value="ENOLASE SUPERFAMILY, MANDELATE RACEMASE"/>
    <property type="match status" value="1"/>
</dbReference>
<keyword evidence="6" id="KW-1185">Reference proteome</keyword>
<dbReference type="InterPro" id="IPR036849">
    <property type="entry name" value="Enolase-like_C_sf"/>
</dbReference>
<dbReference type="SUPFAM" id="SSF54826">
    <property type="entry name" value="Enolase N-terminal domain-like"/>
    <property type="match status" value="1"/>
</dbReference>
<accession>A0A2V3UI61</accession>
<evidence type="ECO:0000259" key="4">
    <source>
        <dbReference type="SMART" id="SM00922"/>
    </source>
</evidence>
<dbReference type="OrthoDB" id="9802699at2"/>
<dbReference type="SMART" id="SM00922">
    <property type="entry name" value="MR_MLE"/>
    <property type="match status" value="1"/>
</dbReference>
<dbReference type="InterPro" id="IPR029065">
    <property type="entry name" value="Enolase_C-like"/>
</dbReference>
<proteinExistence type="predicted"/>
<dbReference type="Gene3D" id="3.20.20.120">
    <property type="entry name" value="Enolase-like C-terminal domain"/>
    <property type="match status" value="1"/>
</dbReference>
<evidence type="ECO:0000313" key="6">
    <source>
        <dbReference type="Proteomes" id="UP000248021"/>
    </source>
</evidence>
<reference evidence="5 6" key="1">
    <citation type="submission" date="2018-05" db="EMBL/GenBank/DDBJ databases">
        <title>Genomic Encyclopedia of Type Strains, Phase IV (KMG-IV): sequencing the most valuable type-strain genomes for metagenomic binning, comparative biology and taxonomic classification.</title>
        <authorList>
            <person name="Goeker M."/>
        </authorList>
    </citation>
    <scope>NUCLEOTIDE SEQUENCE [LARGE SCALE GENOMIC DNA]</scope>
    <source>
        <strain evidence="5 6">DSM 6462</strain>
    </source>
</reference>
<dbReference type="EMBL" id="QJJK01000001">
    <property type="protein sequence ID" value="PXW64507.1"/>
    <property type="molecule type" value="Genomic_DNA"/>
</dbReference>
<dbReference type="GO" id="GO:0000287">
    <property type="term" value="F:magnesium ion binding"/>
    <property type="evidence" value="ECO:0007669"/>
    <property type="project" value="TreeGrafter"/>
</dbReference>